<feature type="chain" id="PRO_5014458076" evidence="1">
    <location>
        <begin position="23"/>
        <end position="172"/>
    </location>
</feature>
<dbReference type="AlphaFoldDB" id="A0A2I9CXF6"/>
<dbReference type="Proteomes" id="UP000236569">
    <property type="component" value="Unassembled WGS sequence"/>
</dbReference>
<keyword evidence="1" id="KW-0732">Signal</keyword>
<dbReference type="OrthoDB" id="69297at2"/>
<evidence type="ECO:0000313" key="3">
    <source>
        <dbReference type="Proteomes" id="UP000236569"/>
    </source>
</evidence>
<keyword evidence="3" id="KW-1185">Reference proteome</keyword>
<name>A0A2I9CXF6_9DEIO</name>
<dbReference type="RefSeq" id="WP_133162043.1">
    <property type="nucleotide sequence ID" value="NZ_BFAG01000010.1"/>
</dbReference>
<evidence type="ECO:0000256" key="1">
    <source>
        <dbReference type="SAM" id="SignalP"/>
    </source>
</evidence>
<organism evidence="2 3">
    <name type="scientific">Deinococcus aerius</name>
    <dbReference type="NCBI Taxonomy" id="200253"/>
    <lineage>
        <taxon>Bacteria</taxon>
        <taxon>Thermotogati</taxon>
        <taxon>Deinococcota</taxon>
        <taxon>Deinococci</taxon>
        <taxon>Deinococcales</taxon>
        <taxon>Deinococcaceae</taxon>
        <taxon>Deinococcus</taxon>
    </lineage>
</organism>
<protein>
    <submittedName>
        <fullName evidence="2">Uncharacterized protein</fullName>
    </submittedName>
</protein>
<gene>
    <name evidence="2" type="ORF">DAERI_100127</name>
</gene>
<sequence length="172" mass="18243">MKALSRLPTTLALAALSIAAAARSPANLEPFGKEQVCVGRAEVLLRGQPDQAMTKVAQDKLNGLAAALGLGQGQNYTTCPAWLAFRAEAGGDGGGRLVYHATLSLVTPGLQTKALENLRSESFEYGGGFEYVTLWDRTHASIAFDAGNLSFRLGAEVVSQMGDFSADWQKTH</sequence>
<feature type="signal peptide" evidence="1">
    <location>
        <begin position="1"/>
        <end position="22"/>
    </location>
</feature>
<comment type="caution">
    <text evidence="2">The sequence shown here is derived from an EMBL/GenBank/DDBJ whole genome shotgun (WGS) entry which is preliminary data.</text>
</comment>
<accession>A0A2I9CXF6</accession>
<evidence type="ECO:0000313" key="2">
    <source>
        <dbReference type="EMBL" id="GBF06764.1"/>
    </source>
</evidence>
<dbReference type="EMBL" id="BFAG01000010">
    <property type="protein sequence ID" value="GBF06764.1"/>
    <property type="molecule type" value="Genomic_DNA"/>
</dbReference>
<proteinExistence type="predicted"/>
<reference evidence="3" key="1">
    <citation type="submission" date="2018-01" db="EMBL/GenBank/DDBJ databases">
        <title>Draft Genome Sequence of the Radioresistant Bacterium Deinococcus aerius TR0125, Isolated from the Higher Atmosphere above Japan.</title>
        <authorList>
            <person name="Satoh K."/>
            <person name="Arai H."/>
            <person name="Sanzen T."/>
            <person name="Kawaguchi Y."/>
            <person name="Hayashi H."/>
            <person name="Yokobori S."/>
            <person name="Yamagishi A."/>
            <person name="Oono Y."/>
            <person name="Narumi I."/>
        </authorList>
    </citation>
    <scope>NUCLEOTIDE SEQUENCE [LARGE SCALE GENOMIC DNA]</scope>
    <source>
        <strain evidence="3">TR0125</strain>
    </source>
</reference>